<evidence type="ECO:0000259" key="4">
    <source>
        <dbReference type="Pfam" id="PF26079"/>
    </source>
</evidence>
<comment type="similarity">
    <text evidence="1">Belongs to the Mu gp47/PBSX XkdT family.</text>
</comment>
<evidence type="ECO:0000256" key="1">
    <source>
        <dbReference type="ARBA" id="ARBA00038087"/>
    </source>
</evidence>
<dbReference type="RefSeq" id="WP_224041392.1">
    <property type="nucleotide sequence ID" value="NZ_CAJZAH010000002.1"/>
</dbReference>
<comment type="caution">
    <text evidence="5">The sequence shown here is derived from an EMBL/GenBank/DDBJ whole genome shotgun (WGS) entry which is preliminary data.</text>
</comment>
<evidence type="ECO:0000259" key="3">
    <source>
        <dbReference type="Pfam" id="PF26078"/>
    </source>
</evidence>
<dbReference type="PANTHER" id="PTHR37829:SF3">
    <property type="entry name" value="PROTEIN JAYE-RELATED"/>
    <property type="match status" value="1"/>
</dbReference>
<evidence type="ECO:0000259" key="2">
    <source>
        <dbReference type="Pfam" id="PF04865"/>
    </source>
</evidence>
<name>A0ABM8WXW1_9BURK</name>
<dbReference type="Pfam" id="PF26079">
    <property type="entry name" value="Baseplate_J_C"/>
    <property type="match status" value="1"/>
</dbReference>
<organism evidence="5 6">
    <name type="scientific">Cupriavidus respiraculi</name>
    <dbReference type="NCBI Taxonomy" id="195930"/>
    <lineage>
        <taxon>Bacteria</taxon>
        <taxon>Pseudomonadati</taxon>
        <taxon>Pseudomonadota</taxon>
        <taxon>Betaproteobacteria</taxon>
        <taxon>Burkholderiales</taxon>
        <taxon>Burkholderiaceae</taxon>
        <taxon>Cupriavidus</taxon>
    </lineage>
</organism>
<evidence type="ECO:0000313" key="5">
    <source>
        <dbReference type="EMBL" id="CAG9172371.1"/>
    </source>
</evidence>
<gene>
    <name evidence="5" type="ORF">LMG21510_01952</name>
</gene>
<dbReference type="Pfam" id="PF04865">
    <property type="entry name" value="Baseplate_J"/>
    <property type="match status" value="1"/>
</dbReference>
<dbReference type="EMBL" id="CAJZAH010000002">
    <property type="protein sequence ID" value="CAG9172371.1"/>
    <property type="molecule type" value="Genomic_DNA"/>
</dbReference>
<proteinExistence type="inferred from homology"/>
<evidence type="ECO:0008006" key="7">
    <source>
        <dbReference type="Google" id="ProtNLM"/>
    </source>
</evidence>
<dbReference type="InterPro" id="IPR058531">
    <property type="entry name" value="Baseplate_J_M"/>
</dbReference>
<feature type="domain" description="Baseplate J-like C-terminal" evidence="4">
    <location>
        <begin position="270"/>
        <end position="347"/>
    </location>
</feature>
<dbReference type="InterPro" id="IPR006949">
    <property type="entry name" value="Barrel_Baseplate_J-like"/>
</dbReference>
<feature type="domain" description="Baseplate J-like central" evidence="3">
    <location>
        <begin position="192"/>
        <end position="264"/>
    </location>
</feature>
<reference evidence="5 6" key="1">
    <citation type="submission" date="2021-08" db="EMBL/GenBank/DDBJ databases">
        <authorList>
            <person name="Peeters C."/>
        </authorList>
    </citation>
    <scope>NUCLEOTIDE SEQUENCE [LARGE SCALE GENOMIC DNA]</scope>
    <source>
        <strain evidence="5 6">LMG 21510</strain>
    </source>
</reference>
<evidence type="ECO:0000313" key="6">
    <source>
        <dbReference type="Proteomes" id="UP000721236"/>
    </source>
</evidence>
<dbReference type="Pfam" id="PF26078">
    <property type="entry name" value="Baseplate_J_M"/>
    <property type="match status" value="1"/>
</dbReference>
<protein>
    <recommendedName>
        <fullName evidence="7">Baseplate J protein</fullName>
    </recommendedName>
</protein>
<dbReference type="PANTHER" id="PTHR37829">
    <property type="entry name" value="PHAGE-LIKE ELEMENT PBSX PROTEIN XKDT"/>
    <property type="match status" value="1"/>
</dbReference>
<dbReference type="InterPro" id="IPR058530">
    <property type="entry name" value="Baseplate_J-like_C"/>
</dbReference>
<keyword evidence="6" id="KW-1185">Reference proteome</keyword>
<dbReference type="InterPro" id="IPR052399">
    <property type="entry name" value="Phage_Baseplate_Assmbl_Protein"/>
</dbReference>
<dbReference type="Proteomes" id="UP000721236">
    <property type="component" value="Unassembled WGS sequence"/>
</dbReference>
<feature type="domain" description="Baseplate protein J-like barrel" evidence="2">
    <location>
        <begin position="92"/>
        <end position="163"/>
    </location>
</feature>
<accession>A0ABM8WXW1</accession>
<sequence>MFSRPTLTELVSRTRADMLARLTPDELLRRSDSEVIARVLAGTSHELHGYLDWIANQIIYDTADDEILVRWASIWGIEPKPAEFAAGAWSTSGIAGTIVPAEAVLRRADGVEYRVVADTAIGGGVTVIPVQAVEAGAAGNALPGTPLSLLSPIAGAQSVGVVDVAGMTNGSDVEQVDELRARFLERIRKPASGGAASDYIAWALEVPGVTRAWVYPLEMGAGTVTVRFVRDNDASMIPDAAEVAAVQAHIDTVRPVTAELYVVAPIAAPINFQIQLTPPTLAVKASVEAELRDLLLREAAPGKTILISHIREAISIAAGEDDHVLVSPAANVTNSTGQMSTFGSITWL</sequence>